<dbReference type="EMBL" id="JAFBCV010000002">
    <property type="protein sequence ID" value="MBM7837830.1"/>
    <property type="molecule type" value="Genomic_DNA"/>
</dbReference>
<dbReference type="PANTHER" id="PTHR30050:SF4">
    <property type="entry name" value="ATP-BINDING PROTEIN RV3427C IN INSERTION SEQUENCE-RELATED"/>
    <property type="match status" value="1"/>
</dbReference>
<dbReference type="Gene3D" id="3.40.50.300">
    <property type="entry name" value="P-loop containing nucleotide triphosphate hydrolases"/>
    <property type="match status" value="1"/>
</dbReference>
<name>A0ABS2SRG7_9BACI</name>
<dbReference type="PANTHER" id="PTHR30050">
    <property type="entry name" value="CHROMOSOMAL REPLICATION INITIATOR PROTEIN DNAA"/>
    <property type="match status" value="1"/>
</dbReference>
<dbReference type="Pfam" id="PF01695">
    <property type="entry name" value="IstB_IS21"/>
    <property type="match status" value="1"/>
</dbReference>
<dbReference type="Proteomes" id="UP001179280">
    <property type="component" value="Unassembled WGS sequence"/>
</dbReference>
<evidence type="ECO:0000259" key="1">
    <source>
        <dbReference type="Pfam" id="PF01695"/>
    </source>
</evidence>
<accession>A0ABS2SRG7</accession>
<comment type="caution">
    <text evidence="2">The sequence shown here is derived from an EMBL/GenBank/DDBJ whole genome shotgun (WGS) entry which is preliminary data.</text>
</comment>
<dbReference type="SUPFAM" id="SSF52540">
    <property type="entry name" value="P-loop containing nucleoside triphosphate hydrolases"/>
    <property type="match status" value="1"/>
</dbReference>
<dbReference type="InterPro" id="IPR002611">
    <property type="entry name" value="IstB_ATP-bd"/>
</dbReference>
<gene>
    <name evidence="2" type="ORF">JOC54_001061</name>
</gene>
<proteinExistence type="predicted"/>
<evidence type="ECO:0000313" key="3">
    <source>
        <dbReference type="Proteomes" id="UP001179280"/>
    </source>
</evidence>
<organism evidence="2 3">
    <name type="scientific">Shouchella xiaoxiensis</name>
    <dbReference type="NCBI Taxonomy" id="766895"/>
    <lineage>
        <taxon>Bacteria</taxon>
        <taxon>Bacillati</taxon>
        <taxon>Bacillota</taxon>
        <taxon>Bacilli</taxon>
        <taxon>Bacillales</taxon>
        <taxon>Bacillaceae</taxon>
        <taxon>Shouchella</taxon>
    </lineage>
</organism>
<dbReference type="RefSeq" id="WP_204464919.1">
    <property type="nucleotide sequence ID" value="NZ_JAFBCV010000002.1"/>
</dbReference>
<feature type="domain" description="IstB-like ATP-binding" evidence="1">
    <location>
        <begin position="125"/>
        <end position="269"/>
    </location>
</feature>
<sequence>MNPARKHFLNAIHRQISDENIVGRYTCDQCQQEVTIYDMEIFQGPRAGERFQCPKGCKCEDNALSRSVLRRQKELLSIQRKKLFDLYSLISDELRTASLDSYMPTTDRQKDALVHCFSYVSEFATKTSGNLLFVGDCGLGKSHLALGTLKELFKKQINGIFISVPELLNNVKRTFGKNNPFSEYDFFQILKEVDCLVLDDIGAEYNRGDSESWATSKVFELVDARQGRPTIYTTNLSSRQLFDRLGKRNHSRMLYKTSLLSLDGNDYRAEEFMRRNVK</sequence>
<dbReference type="CDD" id="cd00009">
    <property type="entry name" value="AAA"/>
    <property type="match status" value="1"/>
</dbReference>
<protein>
    <submittedName>
        <fullName evidence="2">DNA replication protein DnaC</fullName>
    </submittedName>
</protein>
<reference evidence="2" key="1">
    <citation type="submission" date="2021-01" db="EMBL/GenBank/DDBJ databases">
        <title>Genomic Encyclopedia of Type Strains, Phase IV (KMG-IV): sequencing the most valuable type-strain genomes for metagenomic binning, comparative biology and taxonomic classification.</title>
        <authorList>
            <person name="Goeker M."/>
        </authorList>
    </citation>
    <scope>NUCLEOTIDE SEQUENCE</scope>
    <source>
        <strain evidence="2">DSM 21943</strain>
    </source>
</reference>
<keyword evidence="3" id="KW-1185">Reference proteome</keyword>
<evidence type="ECO:0000313" key="2">
    <source>
        <dbReference type="EMBL" id="MBM7837830.1"/>
    </source>
</evidence>
<dbReference type="InterPro" id="IPR027417">
    <property type="entry name" value="P-loop_NTPase"/>
</dbReference>